<accession>A0A6J6JAP7</accession>
<sequence>MLQIPILMFATFAVSTQQQSFAVESIARHALRAHSLWPVRESTQAVAVEIAKEFGIAPDRVIWNLWCTPNPNCLEPNTTARIEVRYGDLVAYASTRF</sequence>
<reference evidence="1" key="1">
    <citation type="submission" date="2020-05" db="EMBL/GenBank/DDBJ databases">
        <authorList>
            <person name="Chiriac C."/>
            <person name="Salcher M."/>
            <person name="Ghai R."/>
            <person name="Kavagutti S V."/>
        </authorList>
    </citation>
    <scope>NUCLEOTIDE SEQUENCE</scope>
</reference>
<dbReference type="EMBL" id="CAEZVS010000044">
    <property type="protein sequence ID" value="CAB4634141.1"/>
    <property type="molecule type" value="Genomic_DNA"/>
</dbReference>
<evidence type="ECO:0000313" key="1">
    <source>
        <dbReference type="EMBL" id="CAB4634141.1"/>
    </source>
</evidence>
<gene>
    <name evidence="1" type="ORF">UFOPK2106_00438</name>
</gene>
<name>A0A6J6JAP7_9ZZZZ</name>
<protein>
    <submittedName>
        <fullName evidence="1">Unannotated protein</fullName>
    </submittedName>
</protein>
<proteinExistence type="predicted"/>
<organism evidence="1">
    <name type="scientific">freshwater metagenome</name>
    <dbReference type="NCBI Taxonomy" id="449393"/>
    <lineage>
        <taxon>unclassified sequences</taxon>
        <taxon>metagenomes</taxon>
        <taxon>ecological metagenomes</taxon>
    </lineage>
</organism>
<dbReference type="AlphaFoldDB" id="A0A6J6JAP7"/>